<keyword evidence="9" id="KW-1185">Reference proteome</keyword>
<dbReference type="InterPro" id="IPR011545">
    <property type="entry name" value="DEAD/DEAH_box_helicase_dom"/>
</dbReference>
<dbReference type="PANTHER" id="PTHR43519:SF1">
    <property type="entry name" value="ATP-DEPENDENT RNA HELICASE HRPB"/>
    <property type="match status" value="1"/>
</dbReference>
<keyword evidence="4" id="KW-0067">ATP-binding</keyword>
<feature type="domain" description="Helicase ATP-binding" evidence="6">
    <location>
        <begin position="13"/>
        <end position="164"/>
    </location>
</feature>
<dbReference type="Proteomes" id="UP001257914">
    <property type="component" value="Unassembled WGS sequence"/>
</dbReference>
<keyword evidence="3 8" id="KW-0347">Helicase</keyword>
<evidence type="ECO:0000259" key="6">
    <source>
        <dbReference type="PROSITE" id="PS51192"/>
    </source>
</evidence>
<dbReference type="SMART" id="SM00487">
    <property type="entry name" value="DEXDc"/>
    <property type="match status" value="1"/>
</dbReference>
<protein>
    <submittedName>
        <fullName evidence="8">ATP-dependent helicase HrpB</fullName>
    </submittedName>
</protein>
<keyword evidence="2" id="KW-0378">Hydrolase</keyword>
<organism evidence="8 9">
    <name type="scientific">Psychrosphaera aquimarina</name>
    <dbReference type="NCBI Taxonomy" id="2044854"/>
    <lineage>
        <taxon>Bacteria</taxon>
        <taxon>Pseudomonadati</taxon>
        <taxon>Pseudomonadota</taxon>
        <taxon>Gammaproteobacteria</taxon>
        <taxon>Alteromonadales</taxon>
        <taxon>Pseudoalteromonadaceae</taxon>
        <taxon>Psychrosphaera</taxon>
    </lineage>
</organism>
<evidence type="ECO:0000313" key="9">
    <source>
        <dbReference type="Proteomes" id="UP001257914"/>
    </source>
</evidence>
<dbReference type="SUPFAM" id="SSF52540">
    <property type="entry name" value="P-loop containing nucleoside triphosphate hydrolases"/>
    <property type="match status" value="1"/>
</dbReference>
<dbReference type="InterPro" id="IPR010225">
    <property type="entry name" value="HrpB"/>
</dbReference>
<reference evidence="8 9" key="1">
    <citation type="submission" date="2023-10" db="EMBL/GenBank/DDBJ databases">
        <title>Psychrosphaera aquimaarina strain SW33 isolated from seawater.</title>
        <authorList>
            <person name="Bayburt H."/>
            <person name="Kim J.M."/>
            <person name="Choi B.J."/>
            <person name="Jeon C.O."/>
        </authorList>
    </citation>
    <scope>NUCLEOTIDE SEQUENCE [LARGE SCALE GENOMIC DNA]</scope>
    <source>
        <strain evidence="8 9">KCTC 52743</strain>
    </source>
</reference>
<evidence type="ECO:0000256" key="5">
    <source>
        <dbReference type="SAM" id="MobiDB-lite"/>
    </source>
</evidence>
<dbReference type="InterPro" id="IPR001650">
    <property type="entry name" value="Helicase_C-like"/>
</dbReference>
<keyword evidence="1" id="KW-0547">Nucleotide-binding</keyword>
<name>A0ABU3R1K3_9GAMM</name>
<dbReference type="RefSeq" id="WP_315947156.1">
    <property type="nucleotide sequence ID" value="NZ_JAWCUA010000007.1"/>
</dbReference>
<dbReference type="PIRSF" id="PIRSF005496">
    <property type="entry name" value="ATP_hel_hrpB"/>
    <property type="match status" value="1"/>
</dbReference>
<dbReference type="Pfam" id="PF00271">
    <property type="entry name" value="Helicase_C"/>
    <property type="match status" value="1"/>
</dbReference>
<dbReference type="InterPro" id="IPR027417">
    <property type="entry name" value="P-loop_NTPase"/>
</dbReference>
<feature type="compositionally biased region" description="Basic and acidic residues" evidence="5">
    <location>
        <begin position="846"/>
        <end position="855"/>
    </location>
</feature>
<dbReference type="InterPro" id="IPR014001">
    <property type="entry name" value="Helicase_ATP-bd"/>
</dbReference>
<dbReference type="PROSITE" id="PS51194">
    <property type="entry name" value="HELICASE_CTER"/>
    <property type="match status" value="1"/>
</dbReference>
<dbReference type="Pfam" id="PF00270">
    <property type="entry name" value="DEAD"/>
    <property type="match status" value="1"/>
</dbReference>
<sequence length="855" mass="96085">MTLPIDDIFPQLVETLNQAQRVILQAPPGAGKSTRLPLLLLQTGQFHNQNKIIILEPRRVAARQIAAYLSSQLNQKIGQQIGLVMRGENKTSKDTVITIMTDGVLVRQLQNDPELNNIALVIFDEYHERALQTDLALALTLDAQELNEGTNEETKVLIMSATLDLQALSNSLNAPIVESDGRQYPVTVEYVSASVTPSIDEICRAIDVAIQSGFNQNQSSILVLLSGLSEINRVQQRLNASLPADIKCYPLFGGLTIDQQTNAIKPAAKGLRKIVLATNIAQTSLTIDGVDIVVDAGIEKVMMYQPKLKSEQLVSQQISQASSIQRMGRAGRLRAGLCYRLGSVENFDRRRKHDVAEIERVDLSQLLLEVHLWGAKFDELFWLTKPEPFLLNVAHDKLMGLGYFKQDHLNKSYAEQGNKGVQVSQLATQYQTIGAGLRLSKMLLKANSLESQLNNNHLLKTACVLAALIEHGRLSNKDSDLTSKIDKMDHYTWSQLTEFINRYAKRFNLKSVNKSELQSEHIGLLLALAYPDRIAKKIGKQWKLSNGVGVQFHPNQVEPKAELIVIAQFNAGQYGHYIQSYAAVSLAEIEQFLPELISTEDKTGWSNSLQKPYQAEQIKIGELVLSEKTKPLMLTPEGWQSIWLDYIKQKGLSCLNFDDDTNTLIRKLELASQHLPQYDWPSLCQLGSDKQSLFDDITNNKQNWIVSYLAEIRSVAQLKKLNITEILKNTMDWSLQQELQKACPDSYKTPAGSARKIDYLADTPKLSAKLQEMFGEPTSPAICYGRQPLLIELLSPAKRPLQVTQDLVNFWNNAYHEVKKEMKGRYPKHPWPDDPINFVATSKTKSQLDRSNKRN</sequence>
<dbReference type="Pfam" id="PF08482">
    <property type="entry name" value="HrpB_C"/>
    <property type="match status" value="1"/>
</dbReference>
<evidence type="ECO:0000259" key="7">
    <source>
        <dbReference type="PROSITE" id="PS51194"/>
    </source>
</evidence>
<feature type="region of interest" description="Disordered" evidence="5">
    <location>
        <begin position="829"/>
        <end position="855"/>
    </location>
</feature>
<dbReference type="CDD" id="cd17990">
    <property type="entry name" value="DEXHc_HrpB"/>
    <property type="match status" value="1"/>
</dbReference>
<evidence type="ECO:0000256" key="3">
    <source>
        <dbReference type="ARBA" id="ARBA00022806"/>
    </source>
</evidence>
<proteinExistence type="predicted"/>
<dbReference type="InterPro" id="IPR013689">
    <property type="entry name" value="RNA_helicase_ATP-dep_HrpB_C"/>
</dbReference>
<feature type="domain" description="Helicase C-terminal" evidence="7">
    <location>
        <begin position="209"/>
        <end position="374"/>
    </location>
</feature>
<dbReference type="NCBIfam" id="TIGR01970">
    <property type="entry name" value="DEAH_box_HrpB"/>
    <property type="match status" value="1"/>
</dbReference>
<accession>A0ABU3R1K3</accession>
<dbReference type="InterPro" id="IPR049614">
    <property type="entry name" value="HrpB_DEXH"/>
</dbReference>
<gene>
    <name evidence="8" type="primary">hrpB</name>
    <name evidence="8" type="ORF">RT723_11125</name>
</gene>
<dbReference type="PANTHER" id="PTHR43519">
    <property type="entry name" value="ATP-DEPENDENT RNA HELICASE HRPB"/>
    <property type="match status" value="1"/>
</dbReference>
<dbReference type="Gene3D" id="3.40.50.300">
    <property type="entry name" value="P-loop containing nucleotide triphosphate hydrolases"/>
    <property type="match status" value="2"/>
</dbReference>
<evidence type="ECO:0000256" key="2">
    <source>
        <dbReference type="ARBA" id="ARBA00022801"/>
    </source>
</evidence>
<evidence type="ECO:0000313" key="8">
    <source>
        <dbReference type="EMBL" id="MDU0113539.1"/>
    </source>
</evidence>
<comment type="caution">
    <text evidence="8">The sequence shown here is derived from an EMBL/GenBank/DDBJ whole genome shotgun (WGS) entry which is preliminary data.</text>
</comment>
<evidence type="ECO:0000256" key="4">
    <source>
        <dbReference type="ARBA" id="ARBA00022840"/>
    </source>
</evidence>
<dbReference type="CDD" id="cd18791">
    <property type="entry name" value="SF2_C_RHA"/>
    <property type="match status" value="1"/>
</dbReference>
<dbReference type="EMBL" id="JAWCUA010000007">
    <property type="protein sequence ID" value="MDU0113539.1"/>
    <property type="molecule type" value="Genomic_DNA"/>
</dbReference>
<dbReference type="GO" id="GO:0004386">
    <property type="term" value="F:helicase activity"/>
    <property type="evidence" value="ECO:0007669"/>
    <property type="project" value="UniProtKB-KW"/>
</dbReference>
<dbReference type="PROSITE" id="PS51192">
    <property type="entry name" value="HELICASE_ATP_BIND_1"/>
    <property type="match status" value="1"/>
</dbReference>
<dbReference type="SMART" id="SM00490">
    <property type="entry name" value="HELICc"/>
    <property type="match status" value="1"/>
</dbReference>
<evidence type="ECO:0000256" key="1">
    <source>
        <dbReference type="ARBA" id="ARBA00022741"/>
    </source>
</evidence>